<evidence type="ECO:0000256" key="5">
    <source>
        <dbReference type="SAM" id="MobiDB-lite"/>
    </source>
</evidence>
<evidence type="ECO:0000256" key="3">
    <source>
        <dbReference type="ARBA" id="ARBA00035647"/>
    </source>
</evidence>
<dbReference type="PANTHER" id="PTHR32035:SF3">
    <property type="entry name" value="SMALL RIBOSOMAL SUBUNIT PROTEIN MS38"/>
    <property type="match status" value="1"/>
</dbReference>
<accession>A0A9P8A550</accession>
<dbReference type="CDD" id="cd23699">
    <property type="entry name" value="At5g63150_CTD"/>
    <property type="match status" value="1"/>
</dbReference>
<dbReference type="EMBL" id="JAIFTL010000093">
    <property type="protein sequence ID" value="KAG9323630.1"/>
    <property type="molecule type" value="Genomic_DNA"/>
</dbReference>
<evidence type="ECO:0000259" key="6">
    <source>
        <dbReference type="SMART" id="SM01155"/>
    </source>
</evidence>
<protein>
    <recommendedName>
        <fullName evidence="4">Small ribosomal subunit protein mS38</fullName>
    </recommendedName>
</protein>
<name>A0A9P8A550_MORAP</name>
<dbReference type="GO" id="GO:0005739">
    <property type="term" value="C:mitochondrion"/>
    <property type="evidence" value="ECO:0007669"/>
    <property type="project" value="UniProtKB-SubCell"/>
</dbReference>
<dbReference type="InterPro" id="IPR013177">
    <property type="entry name" value="Ribosomal_mS38_C"/>
</dbReference>
<gene>
    <name evidence="7" type="ORF">KVV02_000573</name>
</gene>
<evidence type="ECO:0000313" key="7">
    <source>
        <dbReference type="EMBL" id="KAG9323630.1"/>
    </source>
</evidence>
<evidence type="ECO:0000256" key="2">
    <source>
        <dbReference type="ARBA" id="ARBA00023128"/>
    </source>
</evidence>
<keyword evidence="2" id="KW-0496">Mitochondrion</keyword>
<evidence type="ECO:0000256" key="4">
    <source>
        <dbReference type="ARBA" id="ARBA00035682"/>
    </source>
</evidence>
<comment type="caution">
    <text evidence="7">The sequence shown here is derived from an EMBL/GenBank/DDBJ whole genome shotgun (WGS) entry which is preliminary data.</text>
</comment>
<dbReference type="AlphaFoldDB" id="A0A9P8A550"/>
<dbReference type="Proteomes" id="UP000717515">
    <property type="component" value="Unassembled WGS sequence"/>
</dbReference>
<comment type="similarity">
    <text evidence="3">Belongs to the mitochondrion-specific ribosomal protein mS38 family.</text>
</comment>
<feature type="region of interest" description="Disordered" evidence="5">
    <location>
        <begin position="474"/>
        <end position="512"/>
    </location>
</feature>
<evidence type="ECO:0000313" key="8">
    <source>
        <dbReference type="Proteomes" id="UP000717515"/>
    </source>
</evidence>
<reference evidence="7" key="1">
    <citation type="submission" date="2021-07" db="EMBL/GenBank/DDBJ databases">
        <title>Draft genome of Mortierella alpina, strain LL118, isolated from an aspen leaf litter sample.</title>
        <authorList>
            <person name="Yang S."/>
            <person name="Vinatzer B.A."/>
        </authorList>
    </citation>
    <scope>NUCLEOTIDE SEQUENCE</scope>
    <source>
        <strain evidence="7">LL118</strain>
    </source>
</reference>
<comment type="subcellular location">
    <subcellularLocation>
        <location evidence="1">Mitochondrion</location>
    </subcellularLocation>
</comment>
<feature type="compositionally biased region" description="Low complexity" evidence="5">
    <location>
        <begin position="499"/>
        <end position="508"/>
    </location>
</feature>
<evidence type="ECO:0000256" key="1">
    <source>
        <dbReference type="ARBA" id="ARBA00004173"/>
    </source>
</evidence>
<sequence length="576" mass="65401">MLSSLSIVRRSASGPLAPQVLAVAKTNVNPMRSSVWTASRFYQSYSFSSSPSSGDRFDSASLVSPVRSMDFSKMDLAQDSFFALHRSVNELSSYLSSLAPFIPPSSLPQDVFRHIESKQLSVPNMDGVSPIQQQIESTPLKSIMDNLEETNAMHMTSVLRKRKIKMRKHKYKKLRKRTRALRKKLGNRLAVFVLLLLDPLIPNSPRRLQSNSSLALLTMGVHRSNAVLRSPLQPHHHALKKTAAASSLPANYMRLKGQLAHSHRQHHSTFNALSSLPKARLLLTNANLPRKTRPMSAPVLAHRIRPWCWRKNRISPHFHQHPVHLGQLQSFLSGPRFDGYNTRPCTATPLKSSPILHVSDHSEETEDIDLEIDLDGVDQGCRTPDLAGPTRHATKNHAGYSTKAEFSSDTSASSSSASFPPTPLDTDPQQRQELMMLKREAFQELASQTQRFDDLFIAKMIYWESLSAEEKAQWLERGRQSAPCQELRSKEEDRKPRQHQQQQYQQQEQEQEHYYPKIHPDEGMEQDEIDELVNALECRATVKDYSALIAFERQTELDQKRRQIARTAALDAPLYT</sequence>
<organism evidence="7 8">
    <name type="scientific">Mortierella alpina</name>
    <name type="common">Oleaginous fungus</name>
    <name type="synonym">Mortierella renispora</name>
    <dbReference type="NCBI Taxonomy" id="64518"/>
    <lineage>
        <taxon>Eukaryota</taxon>
        <taxon>Fungi</taxon>
        <taxon>Fungi incertae sedis</taxon>
        <taxon>Mucoromycota</taxon>
        <taxon>Mortierellomycotina</taxon>
        <taxon>Mortierellomycetes</taxon>
        <taxon>Mortierellales</taxon>
        <taxon>Mortierellaceae</taxon>
        <taxon>Mortierella</taxon>
    </lineage>
</organism>
<dbReference type="SMART" id="SM01155">
    <property type="entry name" value="DUF1713"/>
    <property type="match status" value="1"/>
</dbReference>
<feature type="compositionally biased region" description="Low complexity" evidence="5">
    <location>
        <begin position="407"/>
        <end position="419"/>
    </location>
</feature>
<feature type="domain" description="Ribosomal protein mS38 C-terminal" evidence="6">
    <location>
        <begin position="154"/>
        <end position="187"/>
    </location>
</feature>
<proteinExistence type="inferred from homology"/>
<dbReference type="PANTHER" id="PTHR32035">
    <property type="entry name" value="AURORA KINASE A-INTERACTING PROTEIN"/>
    <property type="match status" value="1"/>
</dbReference>
<dbReference type="Pfam" id="PF08213">
    <property type="entry name" value="COX24_C"/>
    <property type="match status" value="1"/>
</dbReference>
<feature type="region of interest" description="Disordered" evidence="5">
    <location>
        <begin position="380"/>
        <end position="428"/>
    </location>
</feature>